<reference evidence="1 2" key="1">
    <citation type="submission" date="2021-04" db="EMBL/GenBank/DDBJ databases">
        <title>Nocardia tengchongensis.</title>
        <authorList>
            <person name="Zhuang k."/>
            <person name="Ran Y."/>
            <person name="Li W."/>
        </authorList>
    </citation>
    <scope>NUCLEOTIDE SEQUENCE [LARGE SCALE GENOMIC DNA]</scope>
    <source>
        <strain evidence="1 2">CFH S0057</strain>
    </source>
</reference>
<organism evidence="1 2">
    <name type="scientific">Nocardia tengchongensis</name>
    <dbReference type="NCBI Taxonomy" id="2055889"/>
    <lineage>
        <taxon>Bacteria</taxon>
        <taxon>Bacillati</taxon>
        <taxon>Actinomycetota</taxon>
        <taxon>Actinomycetes</taxon>
        <taxon>Mycobacteriales</taxon>
        <taxon>Nocardiaceae</taxon>
        <taxon>Nocardia</taxon>
    </lineage>
</organism>
<sequence length="106" mass="11504">MSDHEPGHTADTRDPLLLEQRRKLLRDRLQSLRTDLADLTAAYRSLPSSGLLLDTPGTGALTTPVYCIAGAAEVFDEALIELNAADDALGRAADYTSRLRRPVLDA</sequence>
<dbReference type="EMBL" id="CP074371">
    <property type="protein sequence ID" value="QVI23896.1"/>
    <property type="molecule type" value="Genomic_DNA"/>
</dbReference>
<protein>
    <submittedName>
        <fullName evidence="1">Uncharacterized protein</fullName>
    </submittedName>
</protein>
<keyword evidence="2" id="KW-1185">Reference proteome</keyword>
<proteinExistence type="predicted"/>
<evidence type="ECO:0000313" key="1">
    <source>
        <dbReference type="EMBL" id="QVI23896.1"/>
    </source>
</evidence>
<evidence type="ECO:0000313" key="2">
    <source>
        <dbReference type="Proteomes" id="UP000683310"/>
    </source>
</evidence>
<gene>
    <name evidence="1" type="ORF">KHQ06_14435</name>
</gene>
<dbReference type="Proteomes" id="UP000683310">
    <property type="component" value="Chromosome"/>
</dbReference>
<name>A0ABX8CX39_9NOCA</name>
<accession>A0ABX8CX39</accession>